<dbReference type="EC" id="5.6.2.4" evidence="9"/>
<dbReference type="Gene3D" id="1.10.10.160">
    <property type="match status" value="1"/>
</dbReference>
<reference evidence="16" key="1">
    <citation type="submission" date="2017-08" db="EMBL/GenBank/DDBJ databases">
        <authorList>
            <person name="Grouzdev D.S."/>
            <person name="Gaisin V.A."/>
            <person name="Rysina M.S."/>
            <person name="Gorlenko V.M."/>
        </authorList>
    </citation>
    <scope>NUCLEOTIDE SEQUENCE [LARGE SCALE GENOMIC DNA]</scope>
    <source>
        <strain evidence="16">Kir15-3F</strain>
    </source>
</reference>
<dbReference type="Proteomes" id="UP000220527">
    <property type="component" value="Unassembled WGS sequence"/>
</dbReference>
<evidence type="ECO:0000256" key="4">
    <source>
        <dbReference type="ARBA" id="ARBA00022806"/>
    </source>
</evidence>
<comment type="catalytic activity">
    <reaction evidence="10">
        <text>ATP + H2O = ADP + phosphate + H(+)</text>
        <dbReference type="Rhea" id="RHEA:13065"/>
        <dbReference type="ChEBI" id="CHEBI:15377"/>
        <dbReference type="ChEBI" id="CHEBI:15378"/>
        <dbReference type="ChEBI" id="CHEBI:30616"/>
        <dbReference type="ChEBI" id="CHEBI:43474"/>
        <dbReference type="ChEBI" id="CHEBI:456216"/>
        <dbReference type="EC" id="5.6.2.4"/>
    </reaction>
</comment>
<keyword evidence="16" id="KW-1185">Reference proteome</keyword>
<evidence type="ECO:0000259" key="13">
    <source>
        <dbReference type="PROSITE" id="PS51198"/>
    </source>
</evidence>
<dbReference type="PANTHER" id="PTHR11070:SF2">
    <property type="entry name" value="ATP-DEPENDENT DNA HELICASE SRS2"/>
    <property type="match status" value="1"/>
</dbReference>
<keyword evidence="3 11" id="KW-0378">Hydrolase</keyword>
<evidence type="ECO:0000256" key="1">
    <source>
        <dbReference type="ARBA" id="ARBA00009922"/>
    </source>
</evidence>
<dbReference type="InterPro" id="IPR014017">
    <property type="entry name" value="DNA_helicase_UvrD-like_C"/>
</dbReference>
<keyword evidence="4 11" id="KW-0347">Helicase</keyword>
<evidence type="ECO:0000256" key="9">
    <source>
        <dbReference type="ARBA" id="ARBA00034808"/>
    </source>
</evidence>
<sequence>MHKAHRSLGGIGGLRLLRKMTSLVATIVASLDAQCQVFHSFCIGRTTMVNQSPSIPHLTEQQQQIVAHTHGPALVYAVAGAGKTTAMVHRVARLVRDHVFAPERILLSSFNKAAVDDLGRALIPWPACRAVARCTLHGLGYRIVRFAAEQGVLPPLAEGALKANGEERHLVWAARDLARQRKTIPSAELDTLDEQDLLDFIGACKGNLSYPNLAAVPLPPAARTVASQAHAPPHLPWYLDLYALHEEVRHARGWLTFDDMLLLSWEALVCHPDLLARWQRRYDAVLVDEFQDVNLAQSELLDLLTRPHRNYMAIGDDDQTIYGFRGASMDFFRQFGDRYGATIYTMTDNFRCRASHVVLANRVIAQNRDRYPKTLVATRGFGGVTALRRAPDTLSMARHVVADCIAAQATGMLGRDMTILVRLGAQTPPLEQALIEAGLAYRIVGDMPFFRRREVGDLMAYVTLAEADALLRLGQQLDASQRAWFTATWQRVYNRPTRYMNRHLFQETLQAVCGHGRPLSDGLLELSERVNERMATTLSRLATLLIWLSEARNQLPAETLLSELDIRLDYQAFLRRSSGHEITGASAAANVTAFIQYARGKGDITDLQAHLAELEAEHQRLDEHAADAIDIRTIHKAKGLEWPVVLVPNCTAGIIPLGGDADLDEERRLLYVAITRAKEQLYLYAPVNNGGQGQISPFLAAAQVERTLTQVAEVGRLLASDPRTWSAAEALRLLRFPRETGQARSISHWWDAPAATRSQVVERLRVLVASVATHGATQRLGVRDDDLAPWVAAAPQRNHDATLAAPFPDLAALLTPTPTPPPSSKQPRTTVTHAAPYHVGDVVRHPKFGHGVVIAVEPQAIRERTEWYIKVDFRQRGVVKLNADIAPLER</sequence>
<feature type="coiled-coil region" evidence="12">
    <location>
        <begin position="597"/>
        <end position="631"/>
    </location>
</feature>
<evidence type="ECO:0000256" key="3">
    <source>
        <dbReference type="ARBA" id="ARBA00022801"/>
    </source>
</evidence>
<dbReference type="Gene3D" id="3.40.50.300">
    <property type="entry name" value="P-loop containing nucleotide triphosphate hydrolases"/>
    <property type="match status" value="2"/>
</dbReference>
<dbReference type="PANTHER" id="PTHR11070">
    <property type="entry name" value="UVRD / RECB / PCRA DNA HELICASE FAMILY MEMBER"/>
    <property type="match status" value="1"/>
</dbReference>
<dbReference type="OrthoDB" id="9810135at2"/>
<feature type="domain" description="UvrD-like helicase C-terminal" evidence="14">
    <location>
        <begin position="354"/>
        <end position="639"/>
    </location>
</feature>
<evidence type="ECO:0000256" key="11">
    <source>
        <dbReference type="PROSITE-ProRule" id="PRU00560"/>
    </source>
</evidence>
<comment type="catalytic activity">
    <reaction evidence="8">
        <text>Couples ATP hydrolysis with the unwinding of duplex DNA by translocating in the 3'-5' direction.</text>
        <dbReference type="EC" id="5.6.2.4"/>
    </reaction>
</comment>
<dbReference type="GO" id="GO:0043138">
    <property type="term" value="F:3'-5' DNA helicase activity"/>
    <property type="evidence" value="ECO:0007669"/>
    <property type="project" value="UniProtKB-EC"/>
</dbReference>
<evidence type="ECO:0000256" key="6">
    <source>
        <dbReference type="ARBA" id="ARBA00023125"/>
    </source>
</evidence>
<dbReference type="CDD" id="cd17932">
    <property type="entry name" value="DEXQc_UvrD"/>
    <property type="match status" value="1"/>
</dbReference>
<feature type="binding site" evidence="11">
    <location>
        <begin position="77"/>
        <end position="84"/>
    </location>
    <ligand>
        <name>ATP</name>
        <dbReference type="ChEBI" id="CHEBI:30616"/>
    </ligand>
</feature>
<evidence type="ECO:0000256" key="2">
    <source>
        <dbReference type="ARBA" id="ARBA00022741"/>
    </source>
</evidence>
<dbReference type="SUPFAM" id="SSF52540">
    <property type="entry name" value="P-loop containing nucleoside triphosphate hydrolases"/>
    <property type="match status" value="1"/>
</dbReference>
<dbReference type="Pfam" id="PF13361">
    <property type="entry name" value="UvrD_C"/>
    <property type="match status" value="1"/>
</dbReference>
<organism evidence="15 16">
    <name type="scientific">Candidatus Viridilinea mediisalina</name>
    <dbReference type="NCBI Taxonomy" id="2024553"/>
    <lineage>
        <taxon>Bacteria</taxon>
        <taxon>Bacillati</taxon>
        <taxon>Chloroflexota</taxon>
        <taxon>Chloroflexia</taxon>
        <taxon>Chloroflexales</taxon>
        <taxon>Chloroflexineae</taxon>
        <taxon>Oscillochloridaceae</taxon>
        <taxon>Candidatus Viridilinea</taxon>
    </lineage>
</organism>
<proteinExistence type="inferred from homology"/>
<dbReference type="InterPro" id="IPR000212">
    <property type="entry name" value="DNA_helicase_UvrD/REP"/>
</dbReference>
<keyword evidence="6" id="KW-0238">DNA-binding</keyword>
<dbReference type="GO" id="GO:0003677">
    <property type="term" value="F:DNA binding"/>
    <property type="evidence" value="ECO:0007669"/>
    <property type="project" value="UniProtKB-KW"/>
</dbReference>
<dbReference type="EMBL" id="NQWI01000098">
    <property type="protein sequence ID" value="PDW01933.1"/>
    <property type="molecule type" value="Genomic_DNA"/>
</dbReference>
<dbReference type="PROSITE" id="PS51198">
    <property type="entry name" value="UVRD_HELICASE_ATP_BIND"/>
    <property type="match status" value="1"/>
</dbReference>
<gene>
    <name evidence="15" type="ORF">CJ255_16580</name>
</gene>
<comment type="similarity">
    <text evidence="1">Belongs to the helicase family. UvrD subfamily.</text>
</comment>
<feature type="domain" description="UvrD-like helicase ATP-binding" evidence="13">
    <location>
        <begin position="56"/>
        <end position="353"/>
    </location>
</feature>
<evidence type="ECO:0000256" key="12">
    <source>
        <dbReference type="SAM" id="Coils"/>
    </source>
</evidence>
<comment type="caution">
    <text evidence="15">The sequence shown here is derived from an EMBL/GenBank/DDBJ whole genome shotgun (WGS) entry which is preliminary data.</text>
</comment>
<evidence type="ECO:0000256" key="5">
    <source>
        <dbReference type="ARBA" id="ARBA00022840"/>
    </source>
</evidence>
<name>A0A2A6RG65_9CHLR</name>
<dbReference type="GO" id="GO:0016887">
    <property type="term" value="F:ATP hydrolysis activity"/>
    <property type="evidence" value="ECO:0007669"/>
    <property type="project" value="RHEA"/>
</dbReference>
<dbReference type="GO" id="GO:0005524">
    <property type="term" value="F:ATP binding"/>
    <property type="evidence" value="ECO:0007669"/>
    <property type="project" value="UniProtKB-UniRule"/>
</dbReference>
<accession>A0A2A6RG65</accession>
<keyword evidence="12" id="KW-0175">Coiled coil</keyword>
<evidence type="ECO:0000256" key="10">
    <source>
        <dbReference type="ARBA" id="ARBA00048988"/>
    </source>
</evidence>
<protein>
    <recommendedName>
        <fullName evidence="9">DNA 3'-5' helicase</fullName>
        <ecNumber evidence="9">5.6.2.4</ecNumber>
    </recommendedName>
</protein>
<evidence type="ECO:0000259" key="14">
    <source>
        <dbReference type="PROSITE" id="PS51217"/>
    </source>
</evidence>
<evidence type="ECO:0000313" key="16">
    <source>
        <dbReference type="Proteomes" id="UP000220527"/>
    </source>
</evidence>
<dbReference type="Gene3D" id="1.10.486.10">
    <property type="entry name" value="PCRA, domain 4"/>
    <property type="match status" value="1"/>
</dbReference>
<evidence type="ECO:0000256" key="7">
    <source>
        <dbReference type="ARBA" id="ARBA00023235"/>
    </source>
</evidence>
<dbReference type="AlphaFoldDB" id="A0A2A6RG65"/>
<dbReference type="InterPro" id="IPR014016">
    <property type="entry name" value="UvrD-like_ATP-bd"/>
</dbReference>
<keyword evidence="7" id="KW-0413">Isomerase</keyword>
<keyword evidence="5 11" id="KW-0067">ATP-binding</keyword>
<keyword evidence="2 11" id="KW-0547">Nucleotide-binding</keyword>
<dbReference type="Pfam" id="PF00580">
    <property type="entry name" value="UvrD-helicase"/>
    <property type="match status" value="1"/>
</dbReference>
<evidence type="ECO:0000256" key="8">
    <source>
        <dbReference type="ARBA" id="ARBA00034617"/>
    </source>
</evidence>
<evidence type="ECO:0000313" key="15">
    <source>
        <dbReference type="EMBL" id="PDW01933.1"/>
    </source>
</evidence>
<dbReference type="InterPro" id="IPR013986">
    <property type="entry name" value="DExx_box_DNA_helicase_dom_sf"/>
</dbReference>
<dbReference type="InterPro" id="IPR027417">
    <property type="entry name" value="P-loop_NTPase"/>
</dbReference>
<dbReference type="Pfam" id="PF21196">
    <property type="entry name" value="PcrA_UvrD_tudor"/>
    <property type="match status" value="1"/>
</dbReference>
<dbReference type="GO" id="GO:0000725">
    <property type="term" value="P:recombinational repair"/>
    <property type="evidence" value="ECO:0007669"/>
    <property type="project" value="TreeGrafter"/>
</dbReference>
<dbReference type="PROSITE" id="PS51217">
    <property type="entry name" value="UVRD_HELICASE_CTER"/>
    <property type="match status" value="1"/>
</dbReference>